<reference evidence="1 2" key="1">
    <citation type="journal article" date="2019" name="Nat. Ecol. Evol.">
        <title>Megaphylogeny resolves global patterns of mushroom evolution.</title>
        <authorList>
            <person name="Varga T."/>
            <person name="Krizsan K."/>
            <person name="Foldi C."/>
            <person name="Dima B."/>
            <person name="Sanchez-Garcia M."/>
            <person name="Sanchez-Ramirez S."/>
            <person name="Szollosi G.J."/>
            <person name="Szarkandi J.G."/>
            <person name="Papp V."/>
            <person name="Albert L."/>
            <person name="Andreopoulos W."/>
            <person name="Angelini C."/>
            <person name="Antonin V."/>
            <person name="Barry K.W."/>
            <person name="Bougher N.L."/>
            <person name="Buchanan P."/>
            <person name="Buyck B."/>
            <person name="Bense V."/>
            <person name="Catcheside P."/>
            <person name="Chovatia M."/>
            <person name="Cooper J."/>
            <person name="Damon W."/>
            <person name="Desjardin D."/>
            <person name="Finy P."/>
            <person name="Geml J."/>
            <person name="Haridas S."/>
            <person name="Hughes K."/>
            <person name="Justo A."/>
            <person name="Karasinski D."/>
            <person name="Kautmanova I."/>
            <person name="Kiss B."/>
            <person name="Kocsube S."/>
            <person name="Kotiranta H."/>
            <person name="LaButti K.M."/>
            <person name="Lechner B.E."/>
            <person name="Liimatainen K."/>
            <person name="Lipzen A."/>
            <person name="Lukacs Z."/>
            <person name="Mihaltcheva S."/>
            <person name="Morgado L.N."/>
            <person name="Niskanen T."/>
            <person name="Noordeloos M.E."/>
            <person name="Ohm R.A."/>
            <person name="Ortiz-Santana B."/>
            <person name="Ovrebo C."/>
            <person name="Racz N."/>
            <person name="Riley R."/>
            <person name="Savchenko A."/>
            <person name="Shiryaev A."/>
            <person name="Soop K."/>
            <person name="Spirin V."/>
            <person name="Szebenyi C."/>
            <person name="Tomsovsky M."/>
            <person name="Tulloss R.E."/>
            <person name="Uehling J."/>
            <person name="Grigoriev I.V."/>
            <person name="Vagvolgyi C."/>
            <person name="Papp T."/>
            <person name="Martin F.M."/>
            <person name="Miettinen O."/>
            <person name="Hibbett D.S."/>
            <person name="Nagy L.G."/>
        </authorList>
    </citation>
    <scope>NUCLEOTIDE SEQUENCE [LARGE SCALE GENOMIC DNA]</scope>
    <source>
        <strain evidence="1 2">NL-1719</strain>
    </source>
</reference>
<evidence type="ECO:0000313" key="2">
    <source>
        <dbReference type="Proteomes" id="UP000308600"/>
    </source>
</evidence>
<proteinExistence type="predicted"/>
<dbReference type="EMBL" id="ML208326">
    <property type="protein sequence ID" value="TFK69687.1"/>
    <property type="molecule type" value="Genomic_DNA"/>
</dbReference>
<sequence length="292" mass="33052">MPTLGEFSAWIAVDGKALPEFSPRISENGKEIICWIPSEANKEFAVCWKAARLTYTIDGTVTIDGIECGGLYEVFKKRTKRNVLFELDLVQTSKSSARPFLFSKIESTDDETYLRQKVPRQLGQIRIVVSRARVDNPDSRPYEKPRRERKPRLLPETMTLHERLKTGLGHRVGLGMPIKVKGAKTCGVDSIEPVATFIFQYRSWDMLQANGLAPPPPSIKKAGKKRKASSPLTDIKEDESEDEMDAEIAALQIKLRELEKRKKKRMKTEVTTGDRDTIPVKTLDVIDLTHLD</sequence>
<gene>
    <name evidence="1" type="ORF">BDN72DRAFT_897079</name>
</gene>
<accession>A0ACD3AWG0</accession>
<dbReference type="Proteomes" id="UP000308600">
    <property type="component" value="Unassembled WGS sequence"/>
</dbReference>
<evidence type="ECO:0000313" key="1">
    <source>
        <dbReference type="EMBL" id="TFK69687.1"/>
    </source>
</evidence>
<keyword evidence="2" id="KW-1185">Reference proteome</keyword>
<name>A0ACD3AWG0_9AGAR</name>
<organism evidence="1 2">
    <name type="scientific">Pluteus cervinus</name>
    <dbReference type="NCBI Taxonomy" id="181527"/>
    <lineage>
        <taxon>Eukaryota</taxon>
        <taxon>Fungi</taxon>
        <taxon>Dikarya</taxon>
        <taxon>Basidiomycota</taxon>
        <taxon>Agaricomycotina</taxon>
        <taxon>Agaricomycetes</taxon>
        <taxon>Agaricomycetidae</taxon>
        <taxon>Agaricales</taxon>
        <taxon>Pluteineae</taxon>
        <taxon>Pluteaceae</taxon>
        <taxon>Pluteus</taxon>
    </lineage>
</organism>
<protein>
    <submittedName>
        <fullName evidence="1">Uncharacterized protein</fullName>
    </submittedName>
</protein>